<dbReference type="Proteomes" id="UP001469553">
    <property type="component" value="Unassembled WGS sequence"/>
</dbReference>
<evidence type="ECO:0000313" key="1">
    <source>
        <dbReference type="EMBL" id="MEQ2285857.1"/>
    </source>
</evidence>
<protein>
    <submittedName>
        <fullName evidence="1">Uncharacterized protein</fullName>
    </submittedName>
</protein>
<dbReference type="EMBL" id="JAHRIP010015066">
    <property type="protein sequence ID" value="MEQ2285857.1"/>
    <property type="molecule type" value="Genomic_DNA"/>
</dbReference>
<sequence length="101" mass="11438">MSVTSTKSPSTKKGVEQANAENVIAVLRLATQEQGTSFRRSIDDLKSSITFSPPTYKIFKRTLQTKVNQISKAVEKIKSLENKVLELARYTERKSELDLYK</sequence>
<comment type="caution">
    <text evidence="1">The sequence shown here is derived from an EMBL/GenBank/DDBJ whole genome shotgun (WGS) entry which is preliminary data.</text>
</comment>
<gene>
    <name evidence="1" type="ORF">AMECASPLE_036229</name>
</gene>
<evidence type="ECO:0000313" key="2">
    <source>
        <dbReference type="Proteomes" id="UP001469553"/>
    </source>
</evidence>
<accession>A0ABV0XWT5</accession>
<name>A0ABV0XWT5_9TELE</name>
<organism evidence="1 2">
    <name type="scientific">Ameca splendens</name>
    <dbReference type="NCBI Taxonomy" id="208324"/>
    <lineage>
        <taxon>Eukaryota</taxon>
        <taxon>Metazoa</taxon>
        <taxon>Chordata</taxon>
        <taxon>Craniata</taxon>
        <taxon>Vertebrata</taxon>
        <taxon>Euteleostomi</taxon>
        <taxon>Actinopterygii</taxon>
        <taxon>Neopterygii</taxon>
        <taxon>Teleostei</taxon>
        <taxon>Neoteleostei</taxon>
        <taxon>Acanthomorphata</taxon>
        <taxon>Ovalentaria</taxon>
        <taxon>Atherinomorphae</taxon>
        <taxon>Cyprinodontiformes</taxon>
        <taxon>Goodeidae</taxon>
        <taxon>Ameca</taxon>
    </lineage>
</organism>
<reference evidence="1 2" key="1">
    <citation type="submission" date="2021-06" db="EMBL/GenBank/DDBJ databases">
        <authorList>
            <person name="Palmer J.M."/>
        </authorList>
    </citation>
    <scope>NUCLEOTIDE SEQUENCE [LARGE SCALE GENOMIC DNA]</scope>
    <source>
        <strain evidence="1 2">AS_MEX2019</strain>
        <tissue evidence="1">Muscle</tissue>
    </source>
</reference>
<proteinExistence type="predicted"/>
<keyword evidence="2" id="KW-1185">Reference proteome</keyword>